<keyword evidence="1" id="KW-0479">Metal-binding</keyword>
<evidence type="ECO:0000256" key="2">
    <source>
        <dbReference type="ARBA" id="ARBA00022801"/>
    </source>
</evidence>
<dbReference type="SUPFAM" id="SSF52768">
    <property type="entry name" value="Arginase/deacetylase"/>
    <property type="match status" value="1"/>
</dbReference>
<evidence type="ECO:0000313" key="5">
    <source>
        <dbReference type="Proteomes" id="UP000316291"/>
    </source>
</evidence>
<sequence>MDKHLQGRIPATFLDVPAAGQQALSGADIAIFGAAEATPHLPGQASHAARAPSALRDGTRSIASDPLRWDFDQDGPLLSPELRVVDLGDLATSPAAPLENRALIAATTVSIVKAGAVPVLLGGDDSVPIPFFAAFEPCGPVTILQIDAHLDWRDERGGLKHTFSSTMRRASEMPWVERIIQVGQRGVGGSRAGDLADARAWGVHLFDAASVRRHGVQPIVEQIVPGSRCIVTLDCDGLDPGVIPAVLVPQPGGLGYLDIVELLHGVAGRARIVGFDLVELVPDADVRGLGVLAASRILCVALGCIGRQQLRQGNAARQRGD</sequence>
<dbReference type="PANTHER" id="PTHR11358">
    <property type="entry name" value="ARGINASE/AGMATINASE"/>
    <property type="match status" value="1"/>
</dbReference>
<keyword evidence="5" id="KW-1185">Reference proteome</keyword>
<dbReference type="Proteomes" id="UP000316291">
    <property type="component" value="Unassembled WGS sequence"/>
</dbReference>
<dbReference type="AlphaFoldDB" id="A0A562RXU0"/>
<reference evidence="4 5" key="1">
    <citation type="journal article" date="2015" name="Stand. Genomic Sci.">
        <title>Genomic Encyclopedia of Bacterial and Archaeal Type Strains, Phase III: the genomes of soil and plant-associated and newly described type strains.</title>
        <authorList>
            <person name="Whitman W.B."/>
            <person name="Woyke T."/>
            <person name="Klenk H.P."/>
            <person name="Zhou Y."/>
            <person name="Lilburn T.G."/>
            <person name="Beck B.J."/>
            <person name="De Vos P."/>
            <person name="Vandamme P."/>
            <person name="Eisen J.A."/>
            <person name="Garrity G."/>
            <person name="Hugenholtz P."/>
            <person name="Kyrpides N.C."/>
        </authorList>
    </citation>
    <scope>NUCLEOTIDE SEQUENCE [LARGE SCALE GENOMIC DNA]</scope>
    <source>
        <strain evidence="4 5">CGMCC 1.10948</strain>
    </source>
</reference>
<dbReference type="PANTHER" id="PTHR11358:SF26">
    <property type="entry name" value="GUANIDINO ACID HYDROLASE, MITOCHONDRIAL"/>
    <property type="match status" value="1"/>
</dbReference>
<name>A0A562RXU0_9BRAD</name>
<organism evidence="4 5">
    <name type="scientific">Bradyrhizobium huanghuaihaiense</name>
    <dbReference type="NCBI Taxonomy" id="990078"/>
    <lineage>
        <taxon>Bacteria</taxon>
        <taxon>Pseudomonadati</taxon>
        <taxon>Pseudomonadota</taxon>
        <taxon>Alphaproteobacteria</taxon>
        <taxon>Hyphomicrobiales</taxon>
        <taxon>Nitrobacteraceae</taxon>
        <taxon>Bradyrhizobium</taxon>
    </lineage>
</organism>
<accession>A0A562RXU0</accession>
<dbReference type="InterPro" id="IPR023696">
    <property type="entry name" value="Ureohydrolase_dom_sf"/>
</dbReference>
<dbReference type="OrthoDB" id="9788689at2"/>
<protein>
    <submittedName>
        <fullName evidence="4">Agmatinase</fullName>
    </submittedName>
</protein>
<gene>
    <name evidence="4" type="ORF">IQ16_01896</name>
</gene>
<evidence type="ECO:0000313" key="4">
    <source>
        <dbReference type="EMBL" id="TWI73753.1"/>
    </source>
</evidence>
<dbReference type="GO" id="GO:0046872">
    <property type="term" value="F:metal ion binding"/>
    <property type="evidence" value="ECO:0007669"/>
    <property type="project" value="UniProtKB-KW"/>
</dbReference>
<dbReference type="GO" id="GO:0008783">
    <property type="term" value="F:agmatinase activity"/>
    <property type="evidence" value="ECO:0007669"/>
    <property type="project" value="TreeGrafter"/>
</dbReference>
<comment type="caution">
    <text evidence="4">The sequence shown here is derived from an EMBL/GenBank/DDBJ whole genome shotgun (WGS) entry which is preliminary data.</text>
</comment>
<dbReference type="RefSeq" id="WP_020608094.1">
    <property type="nucleotide sequence ID" value="NZ_VLLA01000003.1"/>
</dbReference>
<dbReference type="PROSITE" id="PS51409">
    <property type="entry name" value="ARGINASE_2"/>
    <property type="match status" value="1"/>
</dbReference>
<dbReference type="InterPro" id="IPR006035">
    <property type="entry name" value="Ureohydrolase"/>
</dbReference>
<evidence type="ECO:0000256" key="3">
    <source>
        <dbReference type="PROSITE-ProRule" id="PRU00742"/>
    </source>
</evidence>
<dbReference type="Gene3D" id="3.40.800.10">
    <property type="entry name" value="Ureohydrolase domain"/>
    <property type="match status" value="1"/>
</dbReference>
<dbReference type="GO" id="GO:0033389">
    <property type="term" value="P:putrescine biosynthetic process from arginine, via agmatine"/>
    <property type="evidence" value="ECO:0007669"/>
    <property type="project" value="TreeGrafter"/>
</dbReference>
<proteinExistence type="inferred from homology"/>
<dbReference type="Pfam" id="PF00491">
    <property type="entry name" value="Arginase"/>
    <property type="match status" value="1"/>
</dbReference>
<keyword evidence="2" id="KW-0378">Hydrolase</keyword>
<dbReference type="EMBL" id="VLLA01000003">
    <property type="protein sequence ID" value="TWI73753.1"/>
    <property type="molecule type" value="Genomic_DNA"/>
</dbReference>
<evidence type="ECO:0000256" key="1">
    <source>
        <dbReference type="ARBA" id="ARBA00022723"/>
    </source>
</evidence>
<comment type="similarity">
    <text evidence="3">Belongs to the arginase family.</text>
</comment>